<sequence>MSSQVKFLWVKAHGGFHPQNAIKGGEDTSGPNQNGPLYVARAPYKGGIHPGKSNAFFGCFIPYGDKEIEFKDGYEELTGPQDAITWIDASGRFSYDFVGDRVPFVAGHEENGTPLFIVQADLGSGRGVHCGKTSPGELALISYAGEQLMINNYRIMVLA</sequence>
<dbReference type="PANTHER" id="PTHR31649">
    <property type="entry name" value="AGAP009604-PA"/>
    <property type="match status" value="1"/>
</dbReference>
<comment type="caution">
    <text evidence="1">The sequence shown here is derived from an EMBL/GenBank/DDBJ whole genome shotgun (WGS) entry which is preliminary data.</text>
</comment>
<dbReference type="Proteomes" id="UP001556367">
    <property type="component" value="Unassembled WGS sequence"/>
</dbReference>
<gene>
    <name evidence="1" type="ORF">HGRIS_011056</name>
</gene>
<evidence type="ECO:0000313" key="2">
    <source>
        <dbReference type="Proteomes" id="UP001556367"/>
    </source>
</evidence>
<dbReference type="InterPro" id="IPR006616">
    <property type="entry name" value="DM9_repeat"/>
</dbReference>
<reference evidence="2" key="1">
    <citation type="submission" date="2024-06" db="EMBL/GenBank/DDBJ databases">
        <title>Multi-omics analyses provide insights into the biosynthesis of the anticancer antibiotic pleurotin in Hohenbuehelia grisea.</title>
        <authorList>
            <person name="Weaver J.A."/>
            <person name="Alberti F."/>
        </authorList>
    </citation>
    <scope>NUCLEOTIDE SEQUENCE [LARGE SCALE GENOMIC DNA]</scope>
    <source>
        <strain evidence="2">T-177</strain>
    </source>
</reference>
<keyword evidence="2" id="KW-1185">Reference proteome</keyword>
<accession>A0ABR3IYY8</accession>
<dbReference type="Pfam" id="PF11901">
    <property type="entry name" value="DM9"/>
    <property type="match status" value="1"/>
</dbReference>
<dbReference type="SMART" id="SM00696">
    <property type="entry name" value="DM9"/>
    <property type="match status" value="1"/>
</dbReference>
<dbReference type="PANTHER" id="PTHR31649:SF1">
    <property type="entry name" value="FARNESOIC ACID O-METHYL TRANSFERASE DOMAIN-CONTAINING PROTEIN"/>
    <property type="match status" value="1"/>
</dbReference>
<protein>
    <submittedName>
        <fullName evidence="1">Uncharacterized protein</fullName>
    </submittedName>
</protein>
<organism evidence="1 2">
    <name type="scientific">Hohenbuehelia grisea</name>
    <dbReference type="NCBI Taxonomy" id="104357"/>
    <lineage>
        <taxon>Eukaryota</taxon>
        <taxon>Fungi</taxon>
        <taxon>Dikarya</taxon>
        <taxon>Basidiomycota</taxon>
        <taxon>Agaricomycotina</taxon>
        <taxon>Agaricomycetes</taxon>
        <taxon>Agaricomycetidae</taxon>
        <taxon>Agaricales</taxon>
        <taxon>Pleurotineae</taxon>
        <taxon>Pleurotaceae</taxon>
        <taxon>Hohenbuehelia</taxon>
    </lineage>
</organism>
<evidence type="ECO:0000313" key="1">
    <source>
        <dbReference type="EMBL" id="KAL0948489.1"/>
    </source>
</evidence>
<name>A0ABR3IYY8_9AGAR</name>
<dbReference type="EMBL" id="JASNQZ010000014">
    <property type="protein sequence ID" value="KAL0948489.1"/>
    <property type="molecule type" value="Genomic_DNA"/>
</dbReference>
<proteinExistence type="predicted"/>